<name>A0A4R3N1M2_9GAMM</name>
<dbReference type="PANTHER" id="PTHR11851">
    <property type="entry name" value="METALLOPROTEASE"/>
    <property type="match status" value="1"/>
</dbReference>
<dbReference type="Pfam" id="PF05193">
    <property type="entry name" value="Peptidase_M16_C"/>
    <property type="match status" value="1"/>
</dbReference>
<feature type="chain" id="PRO_5020462516" evidence="1">
    <location>
        <begin position="29"/>
        <end position="452"/>
    </location>
</feature>
<feature type="signal peptide" evidence="1">
    <location>
        <begin position="1"/>
        <end position="28"/>
    </location>
</feature>
<accession>A0A4R3N1M2</accession>
<reference evidence="4 5" key="1">
    <citation type="submission" date="2019-03" db="EMBL/GenBank/DDBJ databases">
        <title>Genomic Encyclopedia of Type Strains, Phase IV (KMG-IV): sequencing the most valuable type-strain genomes for metagenomic binning, comparative biology and taxonomic classification.</title>
        <authorList>
            <person name="Goeker M."/>
        </authorList>
    </citation>
    <scope>NUCLEOTIDE SEQUENCE [LARGE SCALE GENOMIC DNA]</scope>
    <source>
        <strain evidence="4 5">DSM 13587</strain>
    </source>
</reference>
<dbReference type="OrthoDB" id="9811314at2"/>
<dbReference type="Pfam" id="PF00675">
    <property type="entry name" value="Peptidase_M16"/>
    <property type="match status" value="1"/>
</dbReference>
<dbReference type="InterPro" id="IPR011765">
    <property type="entry name" value="Pept_M16_N"/>
</dbReference>
<dbReference type="PANTHER" id="PTHR11851:SF224">
    <property type="entry name" value="PROCESSING PROTEASE"/>
    <property type="match status" value="1"/>
</dbReference>
<dbReference type="SUPFAM" id="SSF63411">
    <property type="entry name" value="LuxS/MPP-like metallohydrolase"/>
    <property type="match status" value="2"/>
</dbReference>
<dbReference type="GO" id="GO:0006508">
    <property type="term" value="P:proteolysis"/>
    <property type="evidence" value="ECO:0007669"/>
    <property type="project" value="UniProtKB-KW"/>
</dbReference>
<dbReference type="InterPro" id="IPR007863">
    <property type="entry name" value="Peptidase_M16_C"/>
</dbReference>
<protein>
    <submittedName>
        <fullName evidence="4">Zinc protease</fullName>
    </submittedName>
</protein>
<keyword evidence="5" id="KW-1185">Reference proteome</keyword>
<proteinExistence type="predicted"/>
<evidence type="ECO:0000313" key="5">
    <source>
        <dbReference type="Proteomes" id="UP000295717"/>
    </source>
</evidence>
<evidence type="ECO:0000313" key="4">
    <source>
        <dbReference type="EMBL" id="TCT21981.1"/>
    </source>
</evidence>
<dbReference type="Proteomes" id="UP000295717">
    <property type="component" value="Unassembled WGS sequence"/>
</dbReference>
<sequence length="452" mass="48571">MCVERRFFDRIGRSLAALLLLATGVAQATPEIQTWQTPGGARVLFVAAPDLPMVDVRVVFDAGSARDGAQSGLASLTADMLNQGAGDWGADALADRLEAVGAKLEATVDRDMTVVVLRSLTRQPALDTAVETLATVLAAPTFAASDLERIRENQLVTLRQEQESPKTVGQKALYRAIFGVHPYAADPGGTAQTVAALTREDLLAFHARYYSRANAVVAIVGALDRAGAESLAERLTARLPAGERAPTLPEVRDLTAGSLEPITFPSSQTTVLAGQPGMRRGDPDYFPLYVGNHILGGSGLVSLLMNEIREKRGLSYSTFSYFMPLAQPGPFFMGLQTRNDQADQARAVLLETLQRFIETGPSEAELTAARKNLTGGFPLRIASNGDIVQYLAVIGFYGLPLDYLDRFTARVEAVTAGQIRDAFARRVHPERLAIVTVGGQTDPVSMTRDADN</sequence>
<keyword evidence="4" id="KW-0645">Protease</keyword>
<evidence type="ECO:0000259" key="3">
    <source>
        <dbReference type="Pfam" id="PF05193"/>
    </source>
</evidence>
<dbReference type="GO" id="GO:0046872">
    <property type="term" value="F:metal ion binding"/>
    <property type="evidence" value="ECO:0007669"/>
    <property type="project" value="InterPro"/>
</dbReference>
<dbReference type="Gene3D" id="3.30.830.10">
    <property type="entry name" value="Metalloenzyme, LuxS/M16 peptidase-like"/>
    <property type="match status" value="2"/>
</dbReference>
<dbReference type="AlphaFoldDB" id="A0A4R3N1M2"/>
<dbReference type="InterPro" id="IPR050361">
    <property type="entry name" value="MPP/UQCRC_Complex"/>
</dbReference>
<keyword evidence="4" id="KW-0378">Hydrolase</keyword>
<evidence type="ECO:0000259" key="2">
    <source>
        <dbReference type="Pfam" id="PF00675"/>
    </source>
</evidence>
<dbReference type="GO" id="GO:0008233">
    <property type="term" value="F:peptidase activity"/>
    <property type="evidence" value="ECO:0007669"/>
    <property type="project" value="UniProtKB-KW"/>
</dbReference>
<dbReference type="InterPro" id="IPR011249">
    <property type="entry name" value="Metalloenz_LuxS/M16"/>
</dbReference>
<evidence type="ECO:0000256" key="1">
    <source>
        <dbReference type="SAM" id="SignalP"/>
    </source>
</evidence>
<gene>
    <name evidence="4" type="ORF">EDC35_10379</name>
</gene>
<dbReference type="RefSeq" id="WP_132976395.1">
    <property type="nucleotide sequence ID" value="NZ_SMAO01000003.1"/>
</dbReference>
<dbReference type="EMBL" id="SMAO01000003">
    <property type="protein sequence ID" value="TCT21981.1"/>
    <property type="molecule type" value="Genomic_DNA"/>
</dbReference>
<feature type="domain" description="Peptidase M16 N-terminal" evidence="2">
    <location>
        <begin position="43"/>
        <end position="184"/>
    </location>
</feature>
<keyword evidence="1" id="KW-0732">Signal</keyword>
<feature type="domain" description="Peptidase M16 C-terminal" evidence="3">
    <location>
        <begin position="197"/>
        <end position="373"/>
    </location>
</feature>
<organism evidence="4 5">
    <name type="scientific">Thiobaca trueperi</name>
    <dbReference type="NCBI Taxonomy" id="127458"/>
    <lineage>
        <taxon>Bacteria</taxon>
        <taxon>Pseudomonadati</taxon>
        <taxon>Pseudomonadota</taxon>
        <taxon>Gammaproteobacteria</taxon>
        <taxon>Chromatiales</taxon>
        <taxon>Chromatiaceae</taxon>
        <taxon>Thiobaca</taxon>
    </lineage>
</organism>
<comment type="caution">
    <text evidence="4">The sequence shown here is derived from an EMBL/GenBank/DDBJ whole genome shotgun (WGS) entry which is preliminary data.</text>
</comment>